<protein>
    <submittedName>
        <fullName evidence="2">Methyltransferase domain-containing protein</fullName>
    </submittedName>
</protein>
<name>A0A2K8KXH4_MARES</name>
<sequence length="277" mass="31220">MNSINQHRFTPSELLAIQTQEDFSDFLIHKALEQYEAECKAAGASLGRVLAICATEREASNFGRYAFDSITLTGLHDQDASLSKFIDADPRMRYERQNGEALSYENQSYDLVFCKSGLHHFARPVLGLYEMLRVCKRCVAFIEPYETQVSRLFDGMGLRSIYERDESMNIDSRDNYVFRWDRRMLEQVLNSYYLESGYSLKMGIGWMSNRFNAHSKSMIRTAAALSGYLFSWIPGCGGNQVICMITPGSSLPPDAMAIPDSLHVLAEASTNCDGSKG</sequence>
<dbReference type="GO" id="GO:0032259">
    <property type="term" value="P:methylation"/>
    <property type="evidence" value="ECO:0007669"/>
    <property type="project" value="UniProtKB-KW"/>
</dbReference>
<dbReference type="InterPro" id="IPR029063">
    <property type="entry name" value="SAM-dependent_MTases_sf"/>
</dbReference>
<evidence type="ECO:0000313" key="3">
    <source>
        <dbReference type="Proteomes" id="UP000231701"/>
    </source>
</evidence>
<dbReference type="OrthoDB" id="5330018at2"/>
<dbReference type="SUPFAM" id="SSF53335">
    <property type="entry name" value="S-adenosyl-L-methionine-dependent methyltransferases"/>
    <property type="match status" value="1"/>
</dbReference>
<dbReference type="Gene3D" id="3.40.50.150">
    <property type="entry name" value="Vaccinia Virus protein VP39"/>
    <property type="match status" value="1"/>
</dbReference>
<dbReference type="InterPro" id="IPR013216">
    <property type="entry name" value="Methyltransf_11"/>
</dbReference>
<keyword evidence="2" id="KW-0489">Methyltransferase</keyword>
<dbReference type="GO" id="GO:0008757">
    <property type="term" value="F:S-adenosylmethionine-dependent methyltransferase activity"/>
    <property type="evidence" value="ECO:0007669"/>
    <property type="project" value="InterPro"/>
</dbReference>
<evidence type="ECO:0000259" key="1">
    <source>
        <dbReference type="Pfam" id="PF08241"/>
    </source>
</evidence>
<proteinExistence type="predicted"/>
<dbReference type="Proteomes" id="UP000231701">
    <property type="component" value="Chromosome"/>
</dbReference>
<dbReference type="AlphaFoldDB" id="A0A2K8KXH4"/>
<gene>
    <name evidence="2" type="ORF">Ga0123461_1241</name>
</gene>
<organism evidence="2 3">
    <name type="scientific">Mariprofundus aestuarium</name>
    <dbReference type="NCBI Taxonomy" id="1921086"/>
    <lineage>
        <taxon>Bacteria</taxon>
        <taxon>Pseudomonadati</taxon>
        <taxon>Pseudomonadota</taxon>
        <taxon>Candidatius Mariprofundia</taxon>
        <taxon>Mariprofundales</taxon>
        <taxon>Mariprofundaceae</taxon>
        <taxon>Mariprofundus</taxon>
    </lineage>
</organism>
<dbReference type="Pfam" id="PF08241">
    <property type="entry name" value="Methyltransf_11"/>
    <property type="match status" value="1"/>
</dbReference>
<reference evidence="2 3" key="1">
    <citation type="submission" date="2016-12" db="EMBL/GenBank/DDBJ databases">
        <title>Isolation and genomic insights into novel planktonic Zetaproteobacteria from stratified waters of the Chesapeake Bay.</title>
        <authorList>
            <person name="McAllister S.M."/>
            <person name="Kato S."/>
            <person name="Chan C.S."/>
            <person name="Chiu B.K."/>
            <person name="Field E.K."/>
        </authorList>
    </citation>
    <scope>NUCLEOTIDE SEQUENCE [LARGE SCALE GENOMIC DNA]</scope>
    <source>
        <strain evidence="2 3">CP-5</strain>
    </source>
</reference>
<keyword evidence="3" id="KW-1185">Reference proteome</keyword>
<feature type="domain" description="Methyltransferase type 11" evidence="1">
    <location>
        <begin position="74"/>
        <end position="137"/>
    </location>
</feature>
<evidence type="ECO:0000313" key="2">
    <source>
        <dbReference type="EMBL" id="ATX79660.1"/>
    </source>
</evidence>
<dbReference type="EMBL" id="CP018799">
    <property type="protein sequence ID" value="ATX79660.1"/>
    <property type="molecule type" value="Genomic_DNA"/>
</dbReference>
<accession>A0A2K8KXH4</accession>
<dbReference type="KEGG" id="maes:Ga0123461_1241"/>
<keyword evidence="2" id="KW-0808">Transferase</keyword>
<dbReference type="RefSeq" id="WP_157819257.1">
    <property type="nucleotide sequence ID" value="NZ_CP018799.1"/>
</dbReference>